<protein>
    <recommendedName>
        <fullName evidence="4 5">Large ribosomal subunit protein bL33</fullName>
    </recommendedName>
</protein>
<dbReference type="NCBIfam" id="NF001764">
    <property type="entry name" value="PRK00504.1"/>
    <property type="match status" value="1"/>
</dbReference>
<dbReference type="EMBL" id="MFQE01000044">
    <property type="protein sequence ID" value="OGH70591.1"/>
    <property type="molecule type" value="Genomic_DNA"/>
</dbReference>
<dbReference type="SUPFAM" id="SSF57829">
    <property type="entry name" value="Zn-binding ribosomal proteins"/>
    <property type="match status" value="1"/>
</dbReference>
<dbReference type="InterPro" id="IPR011332">
    <property type="entry name" value="Ribosomal_zn-bd"/>
</dbReference>
<dbReference type="NCBIfam" id="NF001860">
    <property type="entry name" value="PRK00595.1"/>
    <property type="match status" value="1"/>
</dbReference>
<evidence type="ECO:0000313" key="6">
    <source>
        <dbReference type="EMBL" id="OGH70591.1"/>
    </source>
</evidence>
<gene>
    <name evidence="5" type="primary">rpmG</name>
    <name evidence="6" type="ORF">A3C90_04250</name>
</gene>
<dbReference type="NCBIfam" id="TIGR01023">
    <property type="entry name" value="rpmG_bact"/>
    <property type="match status" value="1"/>
</dbReference>
<dbReference type="Pfam" id="PF00471">
    <property type="entry name" value="Ribosomal_L33"/>
    <property type="match status" value="1"/>
</dbReference>
<evidence type="ECO:0000256" key="3">
    <source>
        <dbReference type="ARBA" id="ARBA00023274"/>
    </source>
</evidence>
<sequence>MSQDNLIKLECSVCKHANYHSRKNKKIIKVRLELKKFCLHCKKHTVHKETK</sequence>
<dbReference type="Proteomes" id="UP000177457">
    <property type="component" value="Unassembled WGS sequence"/>
</dbReference>
<evidence type="ECO:0000256" key="5">
    <source>
        <dbReference type="HAMAP-Rule" id="MF_00294"/>
    </source>
</evidence>
<accession>A0A1F6MG21</accession>
<dbReference type="STRING" id="1798683.A3C90_04250"/>
<evidence type="ECO:0000313" key="7">
    <source>
        <dbReference type="Proteomes" id="UP000177457"/>
    </source>
</evidence>
<comment type="similarity">
    <text evidence="1 5">Belongs to the bacterial ribosomal protein bL33 family.</text>
</comment>
<name>A0A1F6MG21_9BACT</name>
<dbReference type="GO" id="GO:0003735">
    <property type="term" value="F:structural constituent of ribosome"/>
    <property type="evidence" value="ECO:0007669"/>
    <property type="project" value="InterPro"/>
</dbReference>
<dbReference type="InterPro" id="IPR038584">
    <property type="entry name" value="Ribosomal_bL33_sf"/>
</dbReference>
<dbReference type="AlphaFoldDB" id="A0A1F6MG21"/>
<dbReference type="GO" id="GO:0005737">
    <property type="term" value="C:cytoplasm"/>
    <property type="evidence" value="ECO:0007669"/>
    <property type="project" value="UniProtKB-ARBA"/>
</dbReference>
<dbReference type="GO" id="GO:0005840">
    <property type="term" value="C:ribosome"/>
    <property type="evidence" value="ECO:0007669"/>
    <property type="project" value="UniProtKB-KW"/>
</dbReference>
<evidence type="ECO:0000256" key="2">
    <source>
        <dbReference type="ARBA" id="ARBA00022980"/>
    </source>
</evidence>
<evidence type="ECO:0000256" key="1">
    <source>
        <dbReference type="ARBA" id="ARBA00007596"/>
    </source>
</evidence>
<dbReference type="GO" id="GO:1990904">
    <property type="term" value="C:ribonucleoprotein complex"/>
    <property type="evidence" value="ECO:0007669"/>
    <property type="project" value="UniProtKB-KW"/>
</dbReference>
<comment type="caution">
    <text evidence="6">The sequence shown here is derived from an EMBL/GenBank/DDBJ whole genome shotgun (WGS) entry which is preliminary data.</text>
</comment>
<keyword evidence="2 5" id="KW-0689">Ribosomal protein</keyword>
<organism evidence="6 7">
    <name type="scientific">Candidatus Magasanikbacteria bacterium RIFCSPHIGHO2_02_FULL_51_14</name>
    <dbReference type="NCBI Taxonomy" id="1798683"/>
    <lineage>
        <taxon>Bacteria</taxon>
        <taxon>Candidatus Magasanikiibacteriota</taxon>
    </lineage>
</organism>
<dbReference type="HAMAP" id="MF_00294">
    <property type="entry name" value="Ribosomal_bL33"/>
    <property type="match status" value="1"/>
</dbReference>
<evidence type="ECO:0000256" key="4">
    <source>
        <dbReference type="ARBA" id="ARBA00035176"/>
    </source>
</evidence>
<dbReference type="GO" id="GO:0006412">
    <property type="term" value="P:translation"/>
    <property type="evidence" value="ECO:0007669"/>
    <property type="project" value="UniProtKB-UniRule"/>
</dbReference>
<proteinExistence type="inferred from homology"/>
<keyword evidence="3 5" id="KW-0687">Ribonucleoprotein</keyword>
<dbReference type="InterPro" id="IPR001705">
    <property type="entry name" value="Ribosomal_bL33"/>
</dbReference>
<dbReference type="Gene3D" id="2.20.28.120">
    <property type="entry name" value="Ribosomal protein L33"/>
    <property type="match status" value="1"/>
</dbReference>
<reference evidence="6 7" key="1">
    <citation type="journal article" date="2016" name="Nat. Commun.">
        <title>Thousands of microbial genomes shed light on interconnected biogeochemical processes in an aquifer system.</title>
        <authorList>
            <person name="Anantharaman K."/>
            <person name="Brown C.T."/>
            <person name="Hug L.A."/>
            <person name="Sharon I."/>
            <person name="Castelle C.J."/>
            <person name="Probst A.J."/>
            <person name="Thomas B.C."/>
            <person name="Singh A."/>
            <person name="Wilkins M.J."/>
            <person name="Karaoz U."/>
            <person name="Brodie E.L."/>
            <person name="Williams K.H."/>
            <person name="Hubbard S.S."/>
            <person name="Banfield J.F."/>
        </authorList>
    </citation>
    <scope>NUCLEOTIDE SEQUENCE [LARGE SCALE GENOMIC DNA]</scope>
</reference>